<dbReference type="Pfam" id="PF02028">
    <property type="entry name" value="BCCT"/>
    <property type="match status" value="1"/>
</dbReference>
<evidence type="ECO:0000313" key="10">
    <source>
        <dbReference type="Proteomes" id="UP001138768"/>
    </source>
</evidence>
<dbReference type="GO" id="GO:0005886">
    <property type="term" value="C:plasma membrane"/>
    <property type="evidence" value="ECO:0007669"/>
    <property type="project" value="UniProtKB-SubCell"/>
</dbReference>
<name>A0A9X1B2Y6_9GAMM</name>
<feature type="transmembrane region" description="Helical" evidence="8">
    <location>
        <begin position="333"/>
        <end position="351"/>
    </location>
</feature>
<evidence type="ECO:0000256" key="2">
    <source>
        <dbReference type="ARBA" id="ARBA00005658"/>
    </source>
</evidence>
<evidence type="ECO:0000256" key="4">
    <source>
        <dbReference type="ARBA" id="ARBA00022475"/>
    </source>
</evidence>
<feature type="transmembrane region" description="Helical" evidence="8">
    <location>
        <begin position="27"/>
        <end position="46"/>
    </location>
</feature>
<feature type="transmembrane region" description="Helical" evidence="8">
    <location>
        <begin position="162"/>
        <end position="180"/>
    </location>
</feature>
<evidence type="ECO:0000256" key="8">
    <source>
        <dbReference type="SAM" id="Phobius"/>
    </source>
</evidence>
<dbReference type="EMBL" id="NRRY01000002">
    <property type="protein sequence ID" value="MBK1617131.1"/>
    <property type="molecule type" value="Genomic_DNA"/>
</dbReference>
<accession>A0A9X1B2Y6</accession>
<feature type="transmembrane region" description="Helical" evidence="8">
    <location>
        <begin position="201"/>
        <end position="228"/>
    </location>
</feature>
<dbReference type="InterPro" id="IPR000060">
    <property type="entry name" value="BCCT_transptr"/>
</dbReference>
<feature type="transmembrane region" description="Helical" evidence="8">
    <location>
        <begin position="248"/>
        <end position="267"/>
    </location>
</feature>
<keyword evidence="5 8" id="KW-0812">Transmembrane</keyword>
<comment type="caution">
    <text evidence="9">The sequence shown here is derived from an EMBL/GenBank/DDBJ whole genome shotgun (WGS) entry which is preliminary data.</text>
</comment>
<organism evidence="9 10">
    <name type="scientific">Lamprobacter modestohalophilus</name>
    <dbReference type="NCBI Taxonomy" id="1064514"/>
    <lineage>
        <taxon>Bacteria</taxon>
        <taxon>Pseudomonadati</taxon>
        <taxon>Pseudomonadota</taxon>
        <taxon>Gammaproteobacteria</taxon>
        <taxon>Chromatiales</taxon>
        <taxon>Chromatiaceae</taxon>
        <taxon>Lamprobacter</taxon>
    </lineage>
</organism>
<reference evidence="9 10" key="1">
    <citation type="journal article" date="2020" name="Microorganisms">
        <title>Osmotic Adaptation and Compatible Solute Biosynthesis of Phototrophic Bacteria as Revealed from Genome Analyses.</title>
        <authorList>
            <person name="Imhoff J.F."/>
            <person name="Rahn T."/>
            <person name="Kunzel S."/>
            <person name="Keller A."/>
            <person name="Neulinger S.C."/>
        </authorList>
    </citation>
    <scope>NUCLEOTIDE SEQUENCE [LARGE SCALE GENOMIC DNA]</scope>
    <source>
        <strain evidence="9 10">DSM 25653</strain>
    </source>
</reference>
<evidence type="ECO:0000256" key="3">
    <source>
        <dbReference type="ARBA" id="ARBA00022448"/>
    </source>
</evidence>
<dbReference type="InterPro" id="IPR018093">
    <property type="entry name" value="BCCT_CS"/>
</dbReference>
<keyword evidence="7 8" id="KW-0472">Membrane</keyword>
<protein>
    <submittedName>
        <fullName evidence="9">Glycine/betaine ABC transporter</fullName>
    </submittedName>
</protein>
<dbReference type="GO" id="GO:0022857">
    <property type="term" value="F:transmembrane transporter activity"/>
    <property type="evidence" value="ECO:0007669"/>
    <property type="project" value="InterPro"/>
</dbReference>
<feature type="transmembrane region" description="Helical" evidence="8">
    <location>
        <begin position="101"/>
        <end position="125"/>
    </location>
</feature>
<evidence type="ECO:0000313" key="9">
    <source>
        <dbReference type="EMBL" id="MBK1617131.1"/>
    </source>
</evidence>
<comment type="similarity">
    <text evidence="2">Belongs to the BCCT transporter (TC 2.A.15) family.</text>
</comment>
<dbReference type="NCBIfam" id="TIGR00842">
    <property type="entry name" value="bcct"/>
    <property type="match status" value="1"/>
</dbReference>
<sequence length="536" mass="57616">MRDLYKTDYEVGQDNIRTWGMDMHNPVFIISSILVLLFVIGTLIFPSEAKQAFDGSKGWSIDNFDWLFLVAGNIFVLFCLLLIVLPVGSIRLGGVDAKPEFSLISWFAMLFAAGMGIGLMFWSVAEPAAYFSDWWGTPLGVAPRTPEGADLAMGATMFHWGLHPWAIYAVVALSLAFFSYNKGLPLTIRSAFYPFIKDRSWGWFGHVIDVVAVMATIFGLATSLGFGAQQAAGGLGYLFGIDSGINTQIAIIIGVTSIAIISVVRGLDGGVKLLSNINMLLALALLLFVIAVGVGLGIFSEIARTAGAYAENIIPLSNWIGREDEKFYNGWTVFYWAWWISWSPFVGMFIARVSKGRTVRQFLVAVLLVPTLVTVVWMSAFGGAGIDQMQAGVGELADGVGEVSLALFQMLANLPWAMWTSSLAIVLVLVFFVTSSDSGSLVIDSITAGGKLDAPVPQRIFWATMEGLIAGALLFGGGADALGALQAAAITVGLPFTLVLLAMCLALYMGLSHERRYVLGEGRSAKRDAATAESSA</sequence>
<feature type="transmembrane region" description="Helical" evidence="8">
    <location>
        <begin position="363"/>
        <end position="386"/>
    </location>
</feature>
<keyword evidence="10" id="KW-1185">Reference proteome</keyword>
<keyword evidence="6 8" id="KW-1133">Transmembrane helix</keyword>
<feature type="transmembrane region" description="Helical" evidence="8">
    <location>
        <begin position="66"/>
        <end position="89"/>
    </location>
</feature>
<comment type="subcellular location">
    <subcellularLocation>
        <location evidence="1">Cell membrane</location>
        <topology evidence="1">Multi-pass membrane protein</topology>
    </subcellularLocation>
</comment>
<proteinExistence type="inferred from homology"/>
<feature type="transmembrane region" description="Helical" evidence="8">
    <location>
        <begin position="279"/>
        <end position="299"/>
    </location>
</feature>
<gene>
    <name evidence="9" type="ORF">CKO42_01430</name>
</gene>
<dbReference type="Proteomes" id="UP001138768">
    <property type="component" value="Unassembled WGS sequence"/>
</dbReference>
<dbReference type="PANTHER" id="PTHR30047:SF7">
    <property type="entry name" value="HIGH-AFFINITY CHOLINE TRANSPORT PROTEIN"/>
    <property type="match status" value="1"/>
</dbReference>
<dbReference type="PROSITE" id="PS01303">
    <property type="entry name" value="BCCT"/>
    <property type="match status" value="1"/>
</dbReference>
<evidence type="ECO:0000256" key="5">
    <source>
        <dbReference type="ARBA" id="ARBA00022692"/>
    </source>
</evidence>
<dbReference type="PANTHER" id="PTHR30047">
    <property type="entry name" value="HIGH-AFFINITY CHOLINE TRANSPORT PROTEIN-RELATED"/>
    <property type="match status" value="1"/>
</dbReference>
<evidence type="ECO:0000256" key="7">
    <source>
        <dbReference type="ARBA" id="ARBA00023136"/>
    </source>
</evidence>
<keyword evidence="4" id="KW-1003">Cell membrane</keyword>
<feature type="transmembrane region" description="Helical" evidence="8">
    <location>
        <begin position="416"/>
        <end position="434"/>
    </location>
</feature>
<dbReference type="AlphaFoldDB" id="A0A9X1B2Y6"/>
<keyword evidence="3" id="KW-0813">Transport</keyword>
<feature type="transmembrane region" description="Helical" evidence="8">
    <location>
        <begin position="485"/>
        <end position="508"/>
    </location>
</feature>
<evidence type="ECO:0000256" key="6">
    <source>
        <dbReference type="ARBA" id="ARBA00022989"/>
    </source>
</evidence>
<dbReference type="RefSeq" id="WP_200237232.1">
    <property type="nucleotide sequence ID" value="NZ_NRRY01000002.1"/>
</dbReference>
<feature type="transmembrane region" description="Helical" evidence="8">
    <location>
        <begin position="460"/>
        <end position="479"/>
    </location>
</feature>
<evidence type="ECO:0000256" key="1">
    <source>
        <dbReference type="ARBA" id="ARBA00004651"/>
    </source>
</evidence>